<feature type="domain" description="Nitroreductase" evidence="6">
    <location>
        <begin position="8"/>
        <end position="164"/>
    </location>
</feature>
<gene>
    <name evidence="7" type="primary">nfrA2</name>
    <name evidence="7" type="ORF">NCTC12742_00394</name>
</gene>
<accession>A0A3S5C9K5</accession>
<evidence type="ECO:0000256" key="5">
    <source>
        <dbReference type="PIRNR" id="PIRNR005426"/>
    </source>
</evidence>
<keyword evidence="3 5" id="KW-0288">FMN</keyword>
<keyword evidence="5" id="KW-0521">NADP</keyword>
<dbReference type="PANTHER" id="PTHR43425:SF2">
    <property type="entry name" value="OXYGEN-INSENSITIVE NADPH NITROREDUCTASE"/>
    <property type="match status" value="1"/>
</dbReference>
<dbReference type="GO" id="GO:0008752">
    <property type="term" value="F:FMN reductase [NAD(P)H] activity"/>
    <property type="evidence" value="ECO:0007669"/>
    <property type="project" value="UniProtKB-EC"/>
</dbReference>
<evidence type="ECO:0000259" key="6">
    <source>
        <dbReference type="Pfam" id="PF00881"/>
    </source>
</evidence>
<dbReference type="InterPro" id="IPR029479">
    <property type="entry name" value="Nitroreductase"/>
</dbReference>
<dbReference type="OrthoDB" id="3181400at2"/>
<comment type="similarity">
    <text evidence="1 5">Belongs to the flavin oxidoreductase frp family.</text>
</comment>
<dbReference type="Pfam" id="PF00881">
    <property type="entry name" value="Nitroreductase"/>
    <property type="match status" value="1"/>
</dbReference>
<evidence type="ECO:0000313" key="8">
    <source>
        <dbReference type="Proteomes" id="UP000272771"/>
    </source>
</evidence>
<proteinExistence type="inferred from homology"/>
<dbReference type="PANTHER" id="PTHR43425">
    <property type="entry name" value="OXYGEN-INSENSITIVE NADPH NITROREDUCTASE"/>
    <property type="match status" value="1"/>
</dbReference>
<dbReference type="EC" id="1.5.1.39" evidence="7"/>
<organism evidence="7 8">
    <name type="scientific">Neisseria weaveri</name>
    <dbReference type="NCBI Taxonomy" id="28091"/>
    <lineage>
        <taxon>Bacteria</taxon>
        <taxon>Pseudomonadati</taxon>
        <taxon>Pseudomonadota</taxon>
        <taxon>Betaproteobacteria</taxon>
        <taxon>Neisseriales</taxon>
        <taxon>Neisseriaceae</taxon>
        <taxon>Neisseria</taxon>
    </lineage>
</organism>
<evidence type="ECO:0000313" key="7">
    <source>
        <dbReference type="EMBL" id="VEJ49854.1"/>
    </source>
</evidence>
<keyword evidence="4 5" id="KW-0560">Oxidoreductase</keyword>
<evidence type="ECO:0000256" key="4">
    <source>
        <dbReference type="ARBA" id="ARBA00023002"/>
    </source>
</evidence>
<dbReference type="RefSeq" id="WP_004285087.1">
    <property type="nucleotide sequence ID" value="NZ_CAUJRG010000006.1"/>
</dbReference>
<dbReference type="EMBL" id="LR134533">
    <property type="protein sequence ID" value="VEJ49854.1"/>
    <property type="molecule type" value="Genomic_DNA"/>
</dbReference>
<dbReference type="SUPFAM" id="SSF55469">
    <property type="entry name" value="FMN-dependent nitroreductase-like"/>
    <property type="match status" value="1"/>
</dbReference>
<dbReference type="STRING" id="28091.SAMEA3174300_01074"/>
<reference evidence="7 8" key="1">
    <citation type="submission" date="2018-12" db="EMBL/GenBank/DDBJ databases">
        <authorList>
            <consortium name="Pathogen Informatics"/>
        </authorList>
    </citation>
    <scope>NUCLEOTIDE SEQUENCE [LARGE SCALE GENOMIC DNA]</scope>
    <source>
        <strain evidence="7 8">NCTC12742</strain>
    </source>
</reference>
<keyword evidence="8" id="KW-1185">Reference proteome</keyword>
<sequence>MKSAVETIKNHRTYRHFKENIQLPAEDLQTIIDCARQAPSWMNGQHYTILNISSPELRQQIAEQQPANPQIATCSTYLIFIADLHRADLSGQAYNGTFTAAGDPDSLITAVTDTALAAQNAVIAAESLGYATCYTGGIRNIAPELVELLKLPKNTFPIVGLCIGVPDIEMNLKPRLPEEAVYAENRYPDDQIISDGLAQYEQTMTAFGEAREKFPFREKFARYYSNTYAPRNHALLPKQGWLCTDWNTEKPQQD</sequence>
<dbReference type="InterPro" id="IPR016446">
    <property type="entry name" value="Flavin_OxRdtase_Frp"/>
</dbReference>
<evidence type="ECO:0000256" key="1">
    <source>
        <dbReference type="ARBA" id="ARBA00008366"/>
    </source>
</evidence>
<evidence type="ECO:0000256" key="3">
    <source>
        <dbReference type="ARBA" id="ARBA00022643"/>
    </source>
</evidence>
<keyword evidence="2 5" id="KW-0285">Flavoprotein</keyword>
<name>A0A3S5C9K5_9NEIS</name>
<dbReference type="AlphaFoldDB" id="A0A3S5C9K5"/>
<dbReference type="InterPro" id="IPR000415">
    <property type="entry name" value="Nitroreductase-like"/>
</dbReference>
<dbReference type="Gene3D" id="3.40.109.10">
    <property type="entry name" value="NADH Oxidase"/>
    <property type="match status" value="1"/>
</dbReference>
<dbReference type="PIRSF" id="PIRSF005426">
    <property type="entry name" value="Frp"/>
    <property type="match status" value="1"/>
</dbReference>
<evidence type="ECO:0000256" key="2">
    <source>
        <dbReference type="ARBA" id="ARBA00022630"/>
    </source>
</evidence>
<dbReference type="Proteomes" id="UP000272771">
    <property type="component" value="Chromosome"/>
</dbReference>
<protein>
    <submittedName>
        <fullName evidence="7">FMN reductase [NAD(P)H]</fullName>
        <ecNumber evidence="7">1.5.1.39</ecNumber>
    </submittedName>
</protein>